<accession>E3MLN6</accession>
<evidence type="ECO:0000313" key="2">
    <source>
        <dbReference type="EMBL" id="EFP04580.1"/>
    </source>
</evidence>
<dbReference type="OMA" id="IWANETA"/>
<evidence type="ECO:0000256" key="1">
    <source>
        <dbReference type="SAM" id="SignalP"/>
    </source>
</evidence>
<dbReference type="FunCoup" id="E3MLN6">
    <property type="interactions" value="1761"/>
</dbReference>
<dbReference type="Gene3D" id="3.40.33.10">
    <property type="entry name" value="CAP"/>
    <property type="match status" value="1"/>
</dbReference>
<gene>
    <name evidence="2" type="ORF">CRE_31223</name>
</gene>
<dbReference type="InterPro" id="IPR035940">
    <property type="entry name" value="CAP_sf"/>
</dbReference>
<sequence length="188" mass="21520">MKTLLLLVFFFVFSTISADELDKFNNLRRGFAKSNAMPDMWELTYSKELLDIASSIKCPTKPGENWRFFYLDGGKNARDYDNFLIEWFKKFEKTNASVFTAQVKEREKGTAYFLDYVNPIQTKLACVDKQCTIESTDLNIKINYRRMCLFGRNNNLGMTMPIDKKSGKVPGSKCGPNGKNNVGLCVPK</sequence>
<evidence type="ECO:0000313" key="3">
    <source>
        <dbReference type="Proteomes" id="UP000008281"/>
    </source>
</evidence>
<name>E3MLN6_CAERE</name>
<feature type="chain" id="PRO_5003175187" description="SCP domain-containing protein" evidence="1">
    <location>
        <begin position="19"/>
        <end position="188"/>
    </location>
</feature>
<feature type="signal peptide" evidence="1">
    <location>
        <begin position="1"/>
        <end position="18"/>
    </location>
</feature>
<evidence type="ECO:0008006" key="4">
    <source>
        <dbReference type="Google" id="ProtNLM"/>
    </source>
</evidence>
<reference evidence="2" key="1">
    <citation type="submission" date="2007-07" db="EMBL/GenBank/DDBJ databases">
        <title>PCAP assembly of the Caenorhabditis remanei genome.</title>
        <authorList>
            <consortium name="The Caenorhabditis remanei Sequencing Consortium"/>
            <person name="Wilson R.K."/>
        </authorList>
    </citation>
    <scope>NUCLEOTIDE SEQUENCE [LARGE SCALE GENOMIC DNA]</scope>
    <source>
        <strain evidence="2">PB4641</strain>
    </source>
</reference>
<organism evidence="3">
    <name type="scientific">Caenorhabditis remanei</name>
    <name type="common">Caenorhabditis vulgaris</name>
    <dbReference type="NCBI Taxonomy" id="31234"/>
    <lineage>
        <taxon>Eukaryota</taxon>
        <taxon>Metazoa</taxon>
        <taxon>Ecdysozoa</taxon>
        <taxon>Nematoda</taxon>
        <taxon>Chromadorea</taxon>
        <taxon>Rhabditida</taxon>
        <taxon>Rhabditina</taxon>
        <taxon>Rhabditomorpha</taxon>
        <taxon>Rhabditoidea</taxon>
        <taxon>Rhabditidae</taxon>
        <taxon>Peloderinae</taxon>
        <taxon>Caenorhabditis</taxon>
    </lineage>
</organism>
<protein>
    <recommendedName>
        <fullName evidence="4">SCP domain-containing protein</fullName>
    </recommendedName>
</protein>
<dbReference type="EMBL" id="DS268455">
    <property type="protein sequence ID" value="EFP04580.1"/>
    <property type="molecule type" value="Genomic_DNA"/>
</dbReference>
<keyword evidence="1" id="KW-0732">Signal</keyword>
<dbReference type="InParanoid" id="E3MLN6"/>
<dbReference type="OrthoDB" id="5787317at2759"/>
<dbReference type="AlphaFoldDB" id="E3MLN6"/>
<dbReference type="eggNOG" id="ENOG502TIFI">
    <property type="taxonomic scope" value="Eukaryota"/>
</dbReference>
<dbReference type="HOGENOM" id="CLU_1449002_0_0_1"/>
<keyword evidence="3" id="KW-1185">Reference proteome</keyword>
<proteinExistence type="predicted"/>
<dbReference type="Proteomes" id="UP000008281">
    <property type="component" value="Unassembled WGS sequence"/>
</dbReference>